<dbReference type="Proteomes" id="UP000199392">
    <property type="component" value="Unassembled WGS sequence"/>
</dbReference>
<dbReference type="EMBL" id="FOZW01000005">
    <property type="protein sequence ID" value="SFS84199.1"/>
    <property type="molecule type" value="Genomic_DNA"/>
</dbReference>
<dbReference type="STRING" id="311180.SAMN04488050_105305"/>
<dbReference type="InterPro" id="IPR036866">
    <property type="entry name" value="RibonucZ/Hydroxyglut_hydro"/>
</dbReference>
<dbReference type="SUPFAM" id="SSF56281">
    <property type="entry name" value="Metallo-hydrolase/oxidoreductase"/>
    <property type="match status" value="1"/>
</dbReference>
<dbReference type="InterPro" id="IPR001279">
    <property type="entry name" value="Metallo-B-lactamas"/>
</dbReference>
<feature type="domain" description="Metallo-beta-lactamase" evidence="1">
    <location>
        <begin position="14"/>
        <end position="193"/>
    </location>
</feature>
<dbReference type="OrthoDB" id="9803916at2"/>
<dbReference type="SMART" id="SM00849">
    <property type="entry name" value="Lactamase_B"/>
    <property type="match status" value="1"/>
</dbReference>
<keyword evidence="3" id="KW-1185">Reference proteome</keyword>
<evidence type="ECO:0000259" key="1">
    <source>
        <dbReference type="SMART" id="SM00849"/>
    </source>
</evidence>
<evidence type="ECO:0000313" key="2">
    <source>
        <dbReference type="EMBL" id="SFS84199.1"/>
    </source>
</evidence>
<name>A0A1I6T4L5_9RHOB</name>
<evidence type="ECO:0000313" key="3">
    <source>
        <dbReference type="Proteomes" id="UP000199392"/>
    </source>
</evidence>
<protein>
    <submittedName>
        <fullName evidence="2">Metallo-beta-lactamase superfamily protein</fullName>
    </submittedName>
</protein>
<dbReference type="Gene3D" id="3.60.15.10">
    <property type="entry name" value="Ribonuclease Z/Hydroxyacylglutathione hydrolase-like"/>
    <property type="match status" value="1"/>
</dbReference>
<dbReference type="AlphaFoldDB" id="A0A1I6T4L5"/>
<sequence length="341" mass="36128">MARLTALSGLGRKSAALFLLETEGRRLLLDMGGGLELGERPDLSRAGRIDAVLLSHAHVDHVGALGRLDEIGTPPVFATPETLHQLPTELRPTRSAALPDRGPAEVLGLRFDTGRSGHAPGGIWMRFPTLRGGFLYTGDFSIEAPLLRCDPFPRSATVLADASYGDREDSLAVQIAALTDAARNGAVLPCPADGRGPDMVAALTAAGLTVHACPQIAGETERLTGCRPAEATPQTAEPAQVIVADGPNAEHGLPAALRDRPGFRFIFSGHVPRSSPAHAMIAEGRARWMGWNVHPRLSDLLALAETTRAERVLPAFVDLTTAPRLTAALGPRLRCCTSLEV</sequence>
<dbReference type="Pfam" id="PF00753">
    <property type="entry name" value="Lactamase_B"/>
    <property type="match status" value="1"/>
</dbReference>
<gene>
    <name evidence="2" type="ORF">SAMN04488050_105305</name>
</gene>
<proteinExistence type="predicted"/>
<accession>A0A1I6T4L5</accession>
<dbReference type="RefSeq" id="WP_092424643.1">
    <property type="nucleotide sequence ID" value="NZ_FNCL01000005.1"/>
</dbReference>
<organism evidence="2 3">
    <name type="scientific">Alloyangia pacifica</name>
    <dbReference type="NCBI Taxonomy" id="311180"/>
    <lineage>
        <taxon>Bacteria</taxon>
        <taxon>Pseudomonadati</taxon>
        <taxon>Pseudomonadota</taxon>
        <taxon>Alphaproteobacteria</taxon>
        <taxon>Rhodobacterales</taxon>
        <taxon>Roseobacteraceae</taxon>
        <taxon>Alloyangia</taxon>
    </lineage>
</organism>
<reference evidence="3" key="1">
    <citation type="submission" date="2016-10" db="EMBL/GenBank/DDBJ databases">
        <authorList>
            <person name="Varghese N."/>
            <person name="Submissions S."/>
        </authorList>
    </citation>
    <scope>NUCLEOTIDE SEQUENCE [LARGE SCALE GENOMIC DNA]</scope>
    <source>
        <strain evidence="3">DSM 26894</strain>
    </source>
</reference>